<evidence type="ECO:0000313" key="11">
    <source>
        <dbReference type="Proteomes" id="UP001317322"/>
    </source>
</evidence>
<keyword evidence="7 8" id="KW-0012">Acyltransferase</keyword>
<dbReference type="RefSeq" id="WP_227563007.1">
    <property type="nucleotide sequence ID" value="NZ_CP101989.1"/>
</dbReference>
<dbReference type="PROSITE" id="PS50263">
    <property type="entry name" value="CN_HYDROLASE"/>
    <property type="match status" value="1"/>
</dbReference>
<comment type="function">
    <text evidence="8">Catalyzes the phospholipid dependent N-acylation of the N-terminal cysteine of apolipoprotein, the last step in lipoprotein maturation.</text>
</comment>
<feature type="transmembrane region" description="Helical" evidence="8">
    <location>
        <begin position="79"/>
        <end position="102"/>
    </location>
</feature>
<evidence type="ECO:0000256" key="1">
    <source>
        <dbReference type="ARBA" id="ARBA00004651"/>
    </source>
</evidence>
<sequence>MPVPPSARWLTLLLAAAGGWFTRLAFPDPGLVPLAPVGMALLYLALRRDSARWNALVGLVWGLTCFGPMITWADEAVGPVPWAALTVLEAGYVALFGAAWAWARRGHAVWRSGAWQLLAFVLLWVAAEELRSAWPFGGFPWGRLAFSQADSPLAAYMWLGGTPLLSGVVAALGVLLARAVLAAQQVALGRTLGALAAGGAVVAASLLIPLDTVAESGRLLVGAVQGNVPEPGRLDAFGERRQVLDNHVAGTRALLEQVAPGDLDVVLWPENGTDIDPQVDDEAAGLIDGVAREVGAPMLVGTVQYPESGGRYNTAVLWQPGEGPVATYSKQRPAPFAEYIPMRSFVRHFSDAVDLVTRDMLPGTEPGIIPVEVPRLGRTVVIGDVICFEVAYDAIVRDAVAEGGEILVVQTNNASFGWTDESTQQLAMSRLRAIEHGRATVQISTVGVSAVIEPNGAVTQRTELFTADEMVASLPLRQSLTPATRAGDRPALVVDVLAVWIVLAGMVGAARLPRAERPDGPA</sequence>
<dbReference type="PANTHER" id="PTHR38686:SF1">
    <property type="entry name" value="APOLIPOPROTEIN N-ACYLTRANSFERASE"/>
    <property type="match status" value="1"/>
</dbReference>
<dbReference type="InterPro" id="IPR045378">
    <property type="entry name" value="LNT_N"/>
</dbReference>
<gene>
    <name evidence="8 10" type="primary">lnt</name>
    <name evidence="10" type="ORF">NP075_09780</name>
</gene>
<comment type="catalytic activity">
    <reaction evidence="8">
        <text>N-terminal S-1,2-diacyl-sn-glyceryl-L-cysteinyl-[lipoprotein] + a glycerophospholipid = N-acyl-S-1,2-diacyl-sn-glyceryl-L-cysteinyl-[lipoprotein] + a 2-acyl-sn-glycero-3-phospholipid + H(+)</text>
        <dbReference type="Rhea" id="RHEA:48228"/>
        <dbReference type="Rhea" id="RHEA-COMP:14681"/>
        <dbReference type="Rhea" id="RHEA-COMP:14684"/>
        <dbReference type="ChEBI" id="CHEBI:15378"/>
        <dbReference type="ChEBI" id="CHEBI:136912"/>
        <dbReference type="ChEBI" id="CHEBI:140656"/>
        <dbReference type="ChEBI" id="CHEBI:140657"/>
        <dbReference type="ChEBI" id="CHEBI:140660"/>
        <dbReference type="EC" id="2.3.1.269"/>
    </reaction>
</comment>
<dbReference type="Pfam" id="PF20154">
    <property type="entry name" value="LNT_N"/>
    <property type="match status" value="1"/>
</dbReference>
<name>A0ABY5K336_9CELL</name>
<feature type="domain" description="CN hydrolase" evidence="9">
    <location>
        <begin position="224"/>
        <end position="476"/>
    </location>
</feature>
<comment type="similarity">
    <text evidence="8">Belongs to the CN hydrolase family. Apolipoprotein N-acyltransferase subfamily.</text>
</comment>
<keyword evidence="5 8" id="KW-1133">Transmembrane helix</keyword>
<proteinExistence type="inferred from homology"/>
<dbReference type="InterPro" id="IPR004563">
    <property type="entry name" value="Apolipo_AcylTrfase"/>
</dbReference>
<evidence type="ECO:0000256" key="2">
    <source>
        <dbReference type="ARBA" id="ARBA00022475"/>
    </source>
</evidence>
<dbReference type="Gene3D" id="3.60.110.10">
    <property type="entry name" value="Carbon-nitrogen hydrolase"/>
    <property type="match status" value="1"/>
</dbReference>
<dbReference type="EMBL" id="CP101989">
    <property type="protein sequence ID" value="UUI63460.1"/>
    <property type="molecule type" value="Genomic_DNA"/>
</dbReference>
<evidence type="ECO:0000256" key="5">
    <source>
        <dbReference type="ARBA" id="ARBA00022989"/>
    </source>
</evidence>
<dbReference type="SUPFAM" id="SSF56317">
    <property type="entry name" value="Carbon-nitrogen hydrolase"/>
    <property type="match status" value="1"/>
</dbReference>
<feature type="transmembrane region" description="Helical" evidence="8">
    <location>
        <begin position="53"/>
        <end position="73"/>
    </location>
</feature>
<evidence type="ECO:0000256" key="6">
    <source>
        <dbReference type="ARBA" id="ARBA00023136"/>
    </source>
</evidence>
<evidence type="ECO:0000259" key="9">
    <source>
        <dbReference type="PROSITE" id="PS50263"/>
    </source>
</evidence>
<dbReference type="EC" id="2.3.1.269" evidence="8"/>
<keyword evidence="2 8" id="KW-1003">Cell membrane</keyword>
<dbReference type="InterPro" id="IPR036526">
    <property type="entry name" value="C-N_Hydrolase_sf"/>
</dbReference>
<keyword evidence="6 8" id="KW-0472">Membrane</keyword>
<organism evidence="10 11">
    <name type="scientific">Cellulomonas wangsupingiae</name>
    <dbReference type="NCBI Taxonomy" id="2968085"/>
    <lineage>
        <taxon>Bacteria</taxon>
        <taxon>Bacillati</taxon>
        <taxon>Actinomycetota</taxon>
        <taxon>Actinomycetes</taxon>
        <taxon>Micrococcales</taxon>
        <taxon>Cellulomonadaceae</taxon>
        <taxon>Cellulomonas</taxon>
    </lineage>
</organism>
<comment type="pathway">
    <text evidence="8">Protein modification; lipoprotein biosynthesis (N-acyl transfer).</text>
</comment>
<evidence type="ECO:0000256" key="3">
    <source>
        <dbReference type="ARBA" id="ARBA00022679"/>
    </source>
</evidence>
<dbReference type="NCBIfam" id="TIGR00546">
    <property type="entry name" value="lnt"/>
    <property type="match status" value="1"/>
</dbReference>
<accession>A0ABY5K336</accession>
<dbReference type="CDD" id="cd07571">
    <property type="entry name" value="ALP_N-acyl_transferase"/>
    <property type="match status" value="1"/>
</dbReference>
<evidence type="ECO:0000256" key="7">
    <source>
        <dbReference type="ARBA" id="ARBA00023315"/>
    </source>
</evidence>
<feature type="transmembrane region" description="Helical" evidence="8">
    <location>
        <begin position="154"/>
        <end position="180"/>
    </location>
</feature>
<evidence type="ECO:0000313" key="10">
    <source>
        <dbReference type="EMBL" id="UUI63460.1"/>
    </source>
</evidence>
<feature type="transmembrane region" description="Helical" evidence="8">
    <location>
        <begin position="114"/>
        <end position="134"/>
    </location>
</feature>
<feature type="transmembrane region" description="Helical" evidence="8">
    <location>
        <begin position="30"/>
        <end position="46"/>
    </location>
</feature>
<dbReference type="PANTHER" id="PTHR38686">
    <property type="entry name" value="APOLIPOPROTEIN N-ACYLTRANSFERASE"/>
    <property type="match status" value="1"/>
</dbReference>
<dbReference type="HAMAP" id="MF_01148">
    <property type="entry name" value="Lnt"/>
    <property type="match status" value="1"/>
</dbReference>
<keyword evidence="11" id="KW-1185">Reference proteome</keyword>
<protein>
    <recommendedName>
        <fullName evidence="8">Apolipoprotein N-acyltransferase</fullName>
        <shortName evidence="8">ALP N-acyltransferase</shortName>
        <ecNumber evidence="8">2.3.1.269</ecNumber>
    </recommendedName>
</protein>
<evidence type="ECO:0000256" key="8">
    <source>
        <dbReference type="HAMAP-Rule" id="MF_01148"/>
    </source>
</evidence>
<dbReference type="InterPro" id="IPR003010">
    <property type="entry name" value="C-N_Hydrolase"/>
</dbReference>
<dbReference type="Pfam" id="PF00795">
    <property type="entry name" value="CN_hydrolase"/>
    <property type="match status" value="1"/>
</dbReference>
<keyword evidence="4 8" id="KW-0812">Transmembrane</keyword>
<evidence type="ECO:0000256" key="4">
    <source>
        <dbReference type="ARBA" id="ARBA00022692"/>
    </source>
</evidence>
<feature type="transmembrane region" description="Helical" evidence="8">
    <location>
        <begin position="192"/>
        <end position="210"/>
    </location>
</feature>
<comment type="subcellular location">
    <subcellularLocation>
        <location evidence="1 8">Cell membrane</location>
        <topology evidence="1 8">Multi-pass membrane protein</topology>
    </subcellularLocation>
</comment>
<dbReference type="Proteomes" id="UP001317322">
    <property type="component" value="Chromosome"/>
</dbReference>
<reference evidence="10 11" key="1">
    <citation type="submission" date="2022-07" db="EMBL/GenBank/DDBJ databases">
        <title>Novel species in genus cellulomonas.</title>
        <authorList>
            <person name="Ye L."/>
        </authorList>
    </citation>
    <scope>NUCLEOTIDE SEQUENCE [LARGE SCALE GENOMIC DNA]</scope>
    <source>
        <strain evidence="11">zg-Y908</strain>
    </source>
</reference>
<keyword evidence="3 8" id="KW-0808">Transferase</keyword>